<keyword evidence="2" id="KW-1185">Reference proteome</keyword>
<dbReference type="Proteomes" id="UP000055024">
    <property type="component" value="Unassembled WGS sequence"/>
</dbReference>
<accession>A0A0V1HWW2</accession>
<evidence type="ECO:0000313" key="2">
    <source>
        <dbReference type="Proteomes" id="UP000055024"/>
    </source>
</evidence>
<reference evidence="1 2" key="1">
    <citation type="submission" date="2015-01" db="EMBL/GenBank/DDBJ databases">
        <title>Evolution of Trichinella species and genotypes.</title>
        <authorList>
            <person name="Korhonen P.K."/>
            <person name="Edoardo P."/>
            <person name="Giuseppe L.R."/>
            <person name="Gasser R.B."/>
        </authorList>
    </citation>
    <scope>NUCLEOTIDE SEQUENCE [LARGE SCALE GENOMIC DNA]</scope>
    <source>
        <strain evidence="1">ISS1029</strain>
    </source>
</reference>
<dbReference type="OrthoDB" id="10496535at2759"/>
<sequence>MPKMRLPDPSKNNGEGVHAPVRCRKFAKLDTQKRRLSYCCLKSGLVTCLVKKPFPKSGCGKQKHTLLHMATSELRTEEPPRWSRDGKFEGVCSFIGAMFFTRPPVPDYRNQ</sequence>
<protein>
    <submittedName>
        <fullName evidence="1">Uncharacterized protein</fullName>
    </submittedName>
</protein>
<gene>
    <name evidence="1" type="ORF">T11_1167</name>
</gene>
<name>A0A0V1HWW2_9BILA</name>
<dbReference type="EMBL" id="JYDP01000021">
    <property type="protein sequence ID" value="KRZ14864.1"/>
    <property type="molecule type" value="Genomic_DNA"/>
</dbReference>
<comment type="caution">
    <text evidence="1">The sequence shown here is derived from an EMBL/GenBank/DDBJ whole genome shotgun (WGS) entry which is preliminary data.</text>
</comment>
<dbReference type="AlphaFoldDB" id="A0A0V1HWW2"/>
<evidence type="ECO:0000313" key="1">
    <source>
        <dbReference type="EMBL" id="KRZ14864.1"/>
    </source>
</evidence>
<organism evidence="1 2">
    <name type="scientific">Trichinella zimbabwensis</name>
    <dbReference type="NCBI Taxonomy" id="268475"/>
    <lineage>
        <taxon>Eukaryota</taxon>
        <taxon>Metazoa</taxon>
        <taxon>Ecdysozoa</taxon>
        <taxon>Nematoda</taxon>
        <taxon>Enoplea</taxon>
        <taxon>Dorylaimia</taxon>
        <taxon>Trichinellida</taxon>
        <taxon>Trichinellidae</taxon>
        <taxon>Trichinella</taxon>
    </lineage>
</organism>
<proteinExistence type="predicted"/>